<proteinExistence type="predicted"/>
<accession>A0ABU7G6S9</accession>
<evidence type="ECO:0000313" key="2">
    <source>
        <dbReference type="Proteomes" id="UP001310248"/>
    </source>
</evidence>
<sequence>MTIAQNGRKTWPSCKPITQGLSEPVLKELILGNKTLDYGSWLHCLGAERLVDEQEYPSASQAHIVSDALA</sequence>
<reference evidence="1 2" key="2">
    <citation type="submission" date="2023-12" db="EMBL/GenBank/DDBJ databases">
        <authorList>
            <consortium name="Cladostephus spongiosus"/>
            <person name="Lorente B."/>
            <person name="Cabral C."/>
            <person name="Frias J."/>
            <person name="Faria J."/>
            <person name="Toubarro D."/>
        </authorList>
    </citation>
    <scope>NUCLEOTIDE SEQUENCE [LARGE SCALE GENOMIC DNA]</scope>
    <source>
        <strain evidence="1 2">ZMCS4</strain>
    </source>
</reference>
<comment type="caution">
    <text evidence="1">The sequence shown here is derived from an EMBL/GenBank/DDBJ whole genome shotgun (WGS) entry which is preliminary data.</text>
</comment>
<name>A0ABU7G6S9_9ALTE</name>
<protein>
    <submittedName>
        <fullName evidence="1">Uncharacterized protein</fullName>
    </submittedName>
</protein>
<dbReference type="RefSeq" id="WP_329776080.1">
    <property type="nucleotide sequence ID" value="NZ_JAYDYW010000011.1"/>
</dbReference>
<keyword evidence="2" id="KW-1185">Reference proteome</keyword>
<gene>
    <name evidence="1" type="ORF">SNR37_000430</name>
</gene>
<dbReference type="Proteomes" id="UP001310248">
    <property type="component" value="Unassembled WGS sequence"/>
</dbReference>
<dbReference type="EMBL" id="JAYDYW010000011">
    <property type="protein sequence ID" value="MEE1675108.1"/>
    <property type="molecule type" value="Genomic_DNA"/>
</dbReference>
<reference evidence="2" key="1">
    <citation type="submission" date="2023-07" db="EMBL/GenBank/DDBJ databases">
        <title>Draft genome sequence of Agarivorans aestuarii strain ZMCS4, a CAZymes producing bacteria isolated from the marine brown algae Clodostephus spongiosus.</title>
        <authorList>
            <person name="Lorente B."/>
            <person name="Cabral C."/>
            <person name="Frias J."/>
            <person name="Faria J."/>
            <person name="Toubarro D."/>
        </authorList>
    </citation>
    <scope>NUCLEOTIDE SEQUENCE [LARGE SCALE GENOMIC DNA]</scope>
    <source>
        <strain evidence="2">ZMCS4</strain>
    </source>
</reference>
<organism evidence="1 2">
    <name type="scientific">Agarivorans aestuarii</name>
    <dbReference type="NCBI Taxonomy" id="1563703"/>
    <lineage>
        <taxon>Bacteria</taxon>
        <taxon>Pseudomonadati</taxon>
        <taxon>Pseudomonadota</taxon>
        <taxon>Gammaproteobacteria</taxon>
        <taxon>Alteromonadales</taxon>
        <taxon>Alteromonadaceae</taxon>
        <taxon>Agarivorans</taxon>
    </lineage>
</organism>
<evidence type="ECO:0000313" key="1">
    <source>
        <dbReference type="EMBL" id="MEE1675108.1"/>
    </source>
</evidence>